<evidence type="ECO:0000256" key="2">
    <source>
        <dbReference type="ARBA" id="ARBA00022771"/>
    </source>
</evidence>
<feature type="region of interest" description="Disordered" evidence="5">
    <location>
        <begin position="687"/>
        <end position="737"/>
    </location>
</feature>
<keyword evidence="4" id="KW-0175">Coiled coil</keyword>
<evidence type="ECO:0000256" key="5">
    <source>
        <dbReference type="SAM" id="MobiDB-lite"/>
    </source>
</evidence>
<feature type="non-terminal residue" evidence="7">
    <location>
        <position position="1102"/>
    </location>
</feature>
<dbReference type="EMBL" id="MIGC01004367">
    <property type="protein sequence ID" value="PHJ18163.1"/>
    <property type="molecule type" value="Genomic_DNA"/>
</dbReference>
<dbReference type="GeneID" id="94431370"/>
<evidence type="ECO:0000313" key="8">
    <source>
        <dbReference type="Proteomes" id="UP000221165"/>
    </source>
</evidence>
<dbReference type="Proteomes" id="UP000221165">
    <property type="component" value="Unassembled WGS sequence"/>
</dbReference>
<feature type="domain" description="Pep3/Vps18 beta-propeller" evidence="6">
    <location>
        <begin position="418"/>
        <end position="484"/>
    </location>
</feature>
<evidence type="ECO:0000256" key="4">
    <source>
        <dbReference type="SAM" id="Coils"/>
    </source>
</evidence>
<feature type="compositionally biased region" description="Basic and acidic residues" evidence="5">
    <location>
        <begin position="727"/>
        <end position="737"/>
    </location>
</feature>
<dbReference type="PANTHER" id="PTHR23323:SF26">
    <property type="entry name" value="VACUOLAR PROTEIN SORTING-ASSOCIATED PROTEIN 18 HOMOLOG"/>
    <property type="match status" value="1"/>
</dbReference>
<dbReference type="Pfam" id="PF05131">
    <property type="entry name" value="Pep3_Vps18"/>
    <property type="match status" value="2"/>
</dbReference>
<evidence type="ECO:0000256" key="1">
    <source>
        <dbReference type="ARBA" id="ARBA00022723"/>
    </source>
</evidence>
<gene>
    <name evidence="7" type="ORF">CSUI_008019</name>
</gene>
<evidence type="ECO:0000313" key="7">
    <source>
        <dbReference type="EMBL" id="PHJ18163.1"/>
    </source>
</evidence>
<name>A0A2C6KP43_9APIC</name>
<keyword evidence="8" id="KW-1185">Reference proteome</keyword>
<dbReference type="InterPro" id="IPR007810">
    <property type="entry name" value="Pep3/Vps18_beta-prop"/>
</dbReference>
<organism evidence="7 8">
    <name type="scientific">Cystoisospora suis</name>
    <dbReference type="NCBI Taxonomy" id="483139"/>
    <lineage>
        <taxon>Eukaryota</taxon>
        <taxon>Sar</taxon>
        <taxon>Alveolata</taxon>
        <taxon>Apicomplexa</taxon>
        <taxon>Conoidasida</taxon>
        <taxon>Coccidia</taxon>
        <taxon>Eucoccidiorida</taxon>
        <taxon>Eimeriorina</taxon>
        <taxon>Sarcocystidae</taxon>
        <taxon>Cystoisospora</taxon>
    </lineage>
</organism>
<feature type="region of interest" description="Disordered" evidence="5">
    <location>
        <begin position="876"/>
        <end position="977"/>
    </location>
</feature>
<feature type="domain" description="Pep3/Vps18 beta-propeller" evidence="6">
    <location>
        <begin position="47"/>
        <end position="221"/>
    </location>
</feature>
<dbReference type="GO" id="GO:0007033">
    <property type="term" value="P:vacuole organization"/>
    <property type="evidence" value="ECO:0007669"/>
    <property type="project" value="TreeGrafter"/>
</dbReference>
<dbReference type="GO" id="GO:0007032">
    <property type="term" value="P:endosome organization"/>
    <property type="evidence" value="ECO:0007669"/>
    <property type="project" value="TreeGrafter"/>
</dbReference>
<dbReference type="GO" id="GO:0048284">
    <property type="term" value="P:organelle fusion"/>
    <property type="evidence" value="ECO:0007669"/>
    <property type="project" value="TreeGrafter"/>
</dbReference>
<dbReference type="GO" id="GO:0006904">
    <property type="term" value="P:vesicle docking involved in exocytosis"/>
    <property type="evidence" value="ECO:0007669"/>
    <property type="project" value="TreeGrafter"/>
</dbReference>
<keyword evidence="1" id="KW-0479">Metal-binding</keyword>
<keyword evidence="3" id="KW-0862">Zinc</keyword>
<evidence type="ECO:0000259" key="6">
    <source>
        <dbReference type="Pfam" id="PF05131"/>
    </source>
</evidence>
<dbReference type="GO" id="GO:0008270">
    <property type="term" value="F:zinc ion binding"/>
    <property type="evidence" value="ECO:0007669"/>
    <property type="project" value="UniProtKB-KW"/>
</dbReference>
<dbReference type="PANTHER" id="PTHR23323">
    <property type="entry name" value="VACUOLAR PROTEIN SORTING-ASSOCIATED PROTEIN"/>
    <property type="match status" value="1"/>
</dbReference>
<comment type="caution">
    <text evidence="7">The sequence shown here is derived from an EMBL/GenBank/DDBJ whole genome shotgun (WGS) entry which is preliminary data.</text>
</comment>
<evidence type="ECO:0000256" key="3">
    <source>
        <dbReference type="ARBA" id="ARBA00022833"/>
    </source>
</evidence>
<dbReference type="RefSeq" id="XP_067919872.1">
    <property type="nucleotide sequence ID" value="XM_068068159.1"/>
</dbReference>
<feature type="compositionally biased region" description="Basic and acidic residues" evidence="5">
    <location>
        <begin position="932"/>
        <end position="977"/>
    </location>
</feature>
<reference evidence="7 8" key="1">
    <citation type="journal article" date="2017" name="Int. J. Parasitol.">
        <title>The genome of the protozoan parasite Cystoisospora suis and a reverse vaccinology approach to identify vaccine candidates.</title>
        <authorList>
            <person name="Palmieri N."/>
            <person name="Shrestha A."/>
            <person name="Ruttkowski B."/>
            <person name="Beck T."/>
            <person name="Vogl C."/>
            <person name="Tomley F."/>
            <person name="Blake D.P."/>
            <person name="Joachim A."/>
        </authorList>
    </citation>
    <scope>NUCLEOTIDE SEQUENCE [LARGE SCALE GENOMIC DNA]</scope>
    <source>
        <strain evidence="7 8">Wien I</strain>
    </source>
</reference>
<dbReference type="VEuPathDB" id="ToxoDB:CSUI_008019"/>
<dbReference type="GO" id="GO:0030674">
    <property type="term" value="F:protein-macromolecule adaptor activity"/>
    <property type="evidence" value="ECO:0007669"/>
    <property type="project" value="TreeGrafter"/>
</dbReference>
<feature type="compositionally biased region" description="Low complexity" evidence="5">
    <location>
        <begin position="329"/>
        <end position="341"/>
    </location>
</feature>
<dbReference type="GO" id="GO:0005768">
    <property type="term" value="C:endosome"/>
    <property type="evidence" value="ECO:0007669"/>
    <property type="project" value="TreeGrafter"/>
</dbReference>
<accession>A0A2C6KP43</accession>
<feature type="region of interest" description="Disordered" evidence="5">
    <location>
        <begin position="626"/>
        <end position="647"/>
    </location>
</feature>
<feature type="coiled-coil region" evidence="4">
    <location>
        <begin position="744"/>
        <end position="771"/>
    </location>
</feature>
<dbReference type="OrthoDB" id="1845386at2759"/>
<keyword evidence="2" id="KW-0863">Zinc-finger</keyword>
<feature type="region of interest" description="Disordered" evidence="5">
    <location>
        <begin position="1013"/>
        <end position="1035"/>
    </location>
</feature>
<protein>
    <submittedName>
        <fullName evidence="7">Pep3 vps18 deep orange family</fullName>
    </submittedName>
</protein>
<dbReference type="AlphaFoldDB" id="A0A2C6KP43"/>
<feature type="compositionally biased region" description="Basic and acidic residues" evidence="5">
    <location>
        <begin position="899"/>
        <end position="918"/>
    </location>
</feature>
<sequence>MATPCGAFSSLSSTALADTLDIDEAGPSFVPRVLRINNEASLKSRGGIVSVAAASRCLYVACLNGDLIRWYPDENEGALIDFQSPRPTEKREIRRIFLNDKGLHCLVAMANGDNYYVHFGSDQAKFMSRLKDRFIESVAWNKLATEASTRDIIIGTRHGALVECLIDGEKDRHVRPLFEFPGKKTPILDVRLENCPLPGGGQGQLLLVATPKQLYLFAGTPHLAATFQTFNNPSDWKHCFAFEVPRESPPQGGGAVLQLVKKKSGGMAGGNSLLVFWTTGDGDEERVGFVEGLFLIGLEGESRVSVRRKAGRIGVVYTTLHLSGPVHNTSPTAPSSETATSGVPPARSFFSPEPPNVIPFPSSSTSRPAGAPATPGEEESLLGFQQRTGGLYGSKGTEEGDEDDGLVLPASPGGPPPLSVVVTDFHILLLFDGKLTALSRITEEKVLEVPLSTLKYGTVRRLLQDPFDRSVWLYTDAFVCQVVVSKESAQAWRLYLDQGDLFHVCTATSSRLHENPPLSSFLVLFVLFPVTEKFALAQAHCSTAAQREKVIVTQADWLLRRGRFVEAAELLAQAESVAFEEICLFFLSQRQEYALKTFFLCKYNQLANSFGSGGALPFGAGGAASSMGVDSDPDDQRNLGEISSSSAPSPQQVMLFLWIVEFCLHELAQIDAEMLQYSRGKYENNAGARGDPYKPGTGVPSNSLEQAGVPNDSGGGIRGTHSSTTESESRVRGEYHGSERAEGLTWLEKRKANAQAQLRKLLADFRNVNEVQPTIYSLLQSHGRFEELHHFAELCGDYESVVVHHMSRRNYFAVIQKLSSMTDIPLRDTLLYRLAPQLFRHEPVAFAAMLESQSFAHIDASRILPALLHCRGNLGLSRSREDSSDTTSSSNRQGSLTSYEERGRTRDEKKDPEERRSLDGGQEVVTNAGRQDAQHQHPEGRNRESAHPEQAERERREDESDASRKQNEEEERSSMVRRECGMELVEYFARQVTAMKGGGGVGGWTTAGGGAFSRGTSRHWGGRPANSEKEGQGGRWKGAPGLWNALIVFKAEAENEDELCRLLASQKAGQLPFDPQFALRFCLEKGRDRAVVLLYGLLGIHQ</sequence>
<proteinExistence type="predicted"/>
<dbReference type="GO" id="GO:0030897">
    <property type="term" value="C:HOPS complex"/>
    <property type="evidence" value="ECO:0007669"/>
    <property type="project" value="TreeGrafter"/>
</dbReference>
<feature type="region of interest" description="Disordered" evidence="5">
    <location>
        <begin position="324"/>
        <end position="407"/>
    </location>
</feature>